<protein>
    <submittedName>
        <fullName evidence="2">Uncharacterized protein</fullName>
    </submittedName>
</protein>
<dbReference type="EMBL" id="CACTIH010007295">
    <property type="protein sequence ID" value="CAA3008306.1"/>
    <property type="molecule type" value="Genomic_DNA"/>
</dbReference>
<sequence length="137" mass="15304">MFRTLPSHVRDASRFSTKSRKHGVQAMSRAQARSQAFWAVSGTWCAMSWIRQGRRLIFRHLCAVFGHFVLAMSGMLPVAAGMQPDFQSFLGSFWVTVSRPCPGCYKDFHVFLCIFLDTVCRQCSGGIGATAGMQPDF</sequence>
<keyword evidence="1" id="KW-1133">Transmembrane helix</keyword>
<keyword evidence="3" id="KW-1185">Reference proteome</keyword>
<reference evidence="2 3" key="1">
    <citation type="submission" date="2019-12" db="EMBL/GenBank/DDBJ databases">
        <authorList>
            <person name="Alioto T."/>
            <person name="Alioto T."/>
            <person name="Gomez Garrido J."/>
        </authorList>
    </citation>
    <scope>NUCLEOTIDE SEQUENCE [LARGE SCALE GENOMIC DNA]</scope>
</reference>
<evidence type="ECO:0000256" key="1">
    <source>
        <dbReference type="SAM" id="Phobius"/>
    </source>
</evidence>
<organism evidence="2 3">
    <name type="scientific">Olea europaea subsp. europaea</name>
    <dbReference type="NCBI Taxonomy" id="158383"/>
    <lineage>
        <taxon>Eukaryota</taxon>
        <taxon>Viridiplantae</taxon>
        <taxon>Streptophyta</taxon>
        <taxon>Embryophyta</taxon>
        <taxon>Tracheophyta</taxon>
        <taxon>Spermatophyta</taxon>
        <taxon>Magnoliopsida</taxon>
        <taxon>eudicotyledons</taxon>
        <taxon>Gunneridae</taxon>
        <taxon>Pentapetalae</taxon>
        <taxon>asterids</taxon>
        <taxon>lamiids</taxon>
        <taxon>Lamiales</taxon>
        <taxon>Oleaceae</taxon>
        <taxon>Oleeae</taxon>
        <taxon>Olea</taxon>
    </lineage>
</organism>
<dbReference type="Proteomes" id="UP000594638">
    <property type="component" value="Unassembled WGS sequence"/>
</dbReference>
<name>A0A8S0TQT2_OLEEU</name>
<evidence type="ECO:0000313" key="3">
    <source>
        <dbReference type="Proteomes" id="UP000594638"/>
    </source>
</evidence>
<keyword evidence="1" id="KW-0812">Transmembrane</keyword>
<accession>A0A8S0TQT2</accession>
<dbReference type="AlphaFoldDB" id="A0A8S0TQT2"/>
<keyword evidence="1" id="KW-0472">Membrane</keyword>
<feature type="transmembrane region" description="Helical" evidence="1">
    <location>
        <begin position="57"/>
        <end position="80"/>
    </location>
</feature>
<evidence type="ECO:0000313" key="2">
    <source>
        <dbReference type="EMBL" id="CAA3008306.1"/>
    </source>
</evidence>
<gene>
    <name evidence="2" type="ORF">OLEA9_A015050</name>
</gene>
<dbReference type="Gramene" id="OE9A015050T1">
    <property type="protein sequence ID" value="OE9A015050C1"/>
    <property type="gene ID" value="OE9A015050"/>
</dbReference>
<proteinExistence type="predicted"/>
<comment type="caution">
    <text evidence="2">The sequence shown here is derived from an EMBL/GenBank/DDBJ whole genome shotgun (WGS) entry which is preliminary data.</text>
</comment>